<feature type="compositionally biased region" description="Low complexity" evidence="1">
    <location>
        <begin position="1"/>
        <end position="13"/>
    </location>
</feature>
<keyword evidence="4" id="KW-1185">Reference proteome</keyword>
<feature type="region of interest" description="Disordered" evidence="1">
    <location>
        <begin position="316"/>
        <end position="419"/>
    </location>
</feature>
<feature type="compositionally biased region" description="Low complexity" evidence="1">
    <location>
        <begin position="319"/>
        <end position="338"/>
    </location>
</feature>
<feature type="compositionally biased region" description="Polar residues" evidence="1">
    <location>
        <begin position="399"/>
        <end position="413"/>
    </location>
</feature>
<dbReference type="InterPro" id="IPR036236">
    <property type="entry name" value="Znf_C2H2_sf"/>
</dbReference>
<dbReference type="Proteomes" id="UP001381693">
    <property type="component" value="Unassembled WGS sequence"/>
</dbReference>
<feature type="compositionally biased region" description="Basic and acidic residues" evidence="1">
    <location>
        <begin position="16"/>
        <end position="34"/>
    </location>
</feature>
<dbReference type="InterPro" id="IPR013087">
    <property type="entry name" value="Znf_C2H2_type"/>
</dbReference>
<dbReference type="Gene3D" id="3.30.160.60">
    <property type="entry name" value="Classic Zinc Finger"/>
    <property type="match status" value="1"/>
</dbReference>
<feature type="compositionally biased region" description="Low complexity" evidence="1">
    <location>
        <begin position="229"/>
        <end position="239"/>
    </location>
</feature>
<comment type="caution">
    <text evidence="3">The sequence shown here is derived from an EMBL/GenBank/DDBJ whole genome shotgun (WGS) entry which is preliminary data.</text>
</comment>
<protein>
    <recommendedName>
        <fullName evidence="2">C2H2-type domain-containing protein</fullName>
    </recommendedName>
</protein>
<dbReference type="EMBL" id="JAXCGZ010001976">
    <property type="protein sequence ID" value="KAK7084804.1"/>
    <property type="molecule type" value="Genomic_DNA"/>
</dbReference>
<accession>A0AAN9ADY3</accession>
<proteinExistence type="predicted"/>
<feature type="compositionally biased region" description="Basic and acidic residues" evidence="1">
    <location>
        <begin position="168"/>
        <end position="178"/>
    </location>
</feature>
<feature type="region of interest" description="Disordered" evidence="1">
    <location>
        <begin position="1"/>
        <end position="76"/>
    </location>
</feature>
<reference evidence="3 4" key="1">
    <citation type="submission" date="2023-11" db="EMBL/GenBank/DDBJ databases">
        <title>Halocaridina rubra genome assembly.</title>
        <authorList>
            <person name="Smith C."/>
        </authorList>
    </citation>
    <scope>NUCLEOTIDE SEQUENCE [LARGE SCALE GENOMIC DNA]</scope>
    <source>
        <strain evidence="3">EP-1</strain>
        <tissue evidence="3">Whole</tissue>
    </source>
</reference>
<evidence type="ECO:0000256" key="1">
    <source>
        <dbReference type="SAM" id="MobiDB-lite"/>
    </source>
</evidence>
<evidence type="ECO:0000313" key="3">
    <source>
        <dbReference type="EMBL" id="KAK7084804.1"/>
    </source>
</evidence>
<feature type="compositionally biased region" description="Low complexity" evidence="1">
    <location>
        <begin position="452"/>
        <end position="467"/>
    </location>
</feature>
<dbReference type="SUPFAM" id="SSF57667">
    <property type="entry name" value="beta-beta-alpha zinc fingers"/>
    <property type="match status" value="1"/>
</dbReference>
<feature type="region of interest" description="Disordered" evidence="1">
    <location>
        <begin position="143"/>
        <end position="251"/>
    </location>
</feature>
<feature type="compositionally biased region" description="Polar residues" evidence="1">
    <location>
        <begin position="442"/>
        <end position="451"/>
    </location>
</feature>
<feature type="compositionally biased region" description="Acidic residues" evidence="1">
    <location>
        <begin position="35"/>
        <end position="45"/>
    </location>
</feature>
<feature type="compositionally biased region" description="Pro residues" evidence="1">
    <location>
        <begin position="198"/>
        <end position="228"/>
    </location>
</feature>
<gene>
    <name evidence="3" type="ORF">SK128_024822</name>
</gene>
<feature type="compositionally biased region" description="Pro residues" evidence="1">
    <location>
        <begin position="383"/>
        <end position="398"/>
    </location>
</feature>
<organism evidence="3 4">
    <name type="scientific">Halocaridina rubra</name>
    <name type="common">Hawaiian red shrimp</name>
    <dbReference type="NCBI Taxonomy" id="373956"/>
    <lineage>
        <taxon>Eukaryota</taxon>
        <taxon>Metazoa</taxon>
        <taxon>Ecdysozoa</taxon>
        <taxon>Arthropoda</taxon>
        <taxon>Crustacea</taxon>
        <taxon>Multicrustacea</taxon>
        <taxon>Malacostraca</taxon>
        <taxon>Eumalacostraca</taxon>
        <taxon>Eucarida</taxon>
        <taxon>Decapoda</taxon>
        <taxon>Pleocyemata</taxon>
        <taxon>Caridea</taxon>
        <taxon>Atyoidea</taxon>
        <taxon>Atyidae</taxon>
        <taxon>Halocaridina</taxon>
    </lineage>
</organism>
<dbReference type="PROSITE" id="PS00028">
    <property type="entry name" value="ZINC_FINGER_C2H2_1"/>
    <property type="match status" value="1"/>
</dbReference>
<sequence>MSSSIGSLLSSLGNRPDLKEDRPSPPREVKRHAPEEEDDEQEEHEESSSKKSKNDEEPERDTLDFFSADAPDYDEDDPEWIIEEKKLLVEEYGKIISMSFDENDRVFFTCEVCNVQCSEKRMLSAHCLGMKHMKKKALLDRKLQGKDTPNTDKSMRKKYNKPQWQGKYGDREEGDNNKWRRNRRPNRMYDNFGGNRNFPPPHPYGPPGFFPQSGPPPNFSGPWGPQPPNAYNAHPPAAYEGNGNTKSSLTGGDTGSLLQKLANCAVQNEKDSELAINVVIALMKSLKDFNHKRGETRFIEVLTEADLTFKTLKTLKPMNSSSDSSSLQDNSQNPSSSSIYDGMADFAQSISSGNSKTQDSSADQYYASQNNPANNSYSSNSGPPFPTSYPPVGVPPPTSNANDANGYSQNAQGNPYDYSGQDYSSYYNYGPPGPWGYYGQGTNASYSQSSDAQNMQTTTNTTSSQAAGKSPDKSNKGANVLGSLAPPPPPPPPLPADGSAPDLSNYGYAAGYSMGFYNMHPPGQNQPY</sequence>
<feature type="compositionally biased region" description="Pro residues" evidence="1">
    <location>
        <begin position="485"/>
        <end position="495"/>
    </location>
</feature>
<feature type="compositionally biased region" description="Basic and acidic residues" evidence="1">
    <location>
        <begin position="143"/>
        <end position="154"/>
    </location>
</feature>
<name>A0AAN9ADY3_HALRR</name>
<feature type="domain" description="C2H2-type" evidence="2">
    <location>
        <begin position="110"/>
        <end position="132"/>
    </location>
</feature>
<feature type="region of interest" description="Disordered" evidence="1">
    <location>
        <begin position="437"/>
        <end position="504"/>
    </location>
</feature>
<feature type="compositionally biased region" description="Polar residues" evidence="1">
    <location>
        <begin position="242"/>
        <end position="251"/>
    </location>
</feature>
<dbReference type="AlphaFoldDB" id="A0AAN9ADY3"/>
<evidence type="ECO:0000259" key="2">
    <source>
        <dbReference type="PROSITE" id="PS00028"/>
    </source>
</evidence>
<feature type="compositionally biased region" description="Basic and acidic residues" evidence="1">
    <location>
        <begin position="46"/>
        <end position="63"/>
    </location>
</feature>
<feature type="compositionally biased region" description="Low complexity" evidence="1">
    <location>
        <begin position="364"/>
        <end position="382"/>
    </location>
</feature>
<evidence type="ECO:0000313" key="4">
    <source>
        <dbReference type="Proteomes" id="UP001381693"/>
    </source>
</evidence>
<feature type="compositionally biased region" description="Polar residues" evidence="1">
    <location>
        <begin position="348"/>
        <end position="363"/>
    </location>
</feature>